<gene>
    <name evidence="1" type="ORF">Tci_581440</name>
</gene>
<dbReference type="AlphaFoldDB" id="A0A699J4E4"/>
<proteinExistence type="predicted"/>
<evidence type="ECO:0000313" key="1">
    <source>
        <dbReference type="EMBL" id="GFA09468.1"/>
    </source>
</evidence>
<dbReference type="PANTHER" id="PTHR11439">
    <property type="entry name" value="GAG-POL-RELATED RETROTRANSPOSON"/>
    <property type="match status" value="1"/>
</dbReference>
<dbReference type="CDD" id="cd09272">
    <property type="entry name" value="RNase_HI_RT_Ty1"/>
    <property type="match status" value="1"/>
</dbReference>
<dbReference type="EMBL" id="BKCJ010368075">
    <property type="protein sequence ID" value="GFA09468.1"/>
    <property type="molecule type" value="Genomic_DNA"/>
</dbReference>
<protein>
    <recommendedName>
        <fullName evidence="2">Reverse transcriptase Ty1/copia-type domain-containing protein</fullName>
    </recommendedName>
</protein>
<organism evidence="1">
    <name type="scientific">Tanacetum cinerariifolium</name>
    <name type="common">Dalmatian daisy</name>
    <name type="synonym">Chrysanthemum cinerariifolium</name>
    <dbReference type="NCBI Taxonomy" id="118510"/>
    <lineage>
        <taxon>Eukaryota</taxon>
        <taxon>Viridiplantae</taxon>
        <taxon>Streptophyta</taxon>
        <taxon>Embryophyta</taxon>
        <taxon>Tracheophyta</taxon>
        <taxon>Spermatophyta</taxon>
        <taxon>Magnoliopsida</taxon>
        <taxon>eudicotyledons</taxon>
        <taxon>Gunneridae</taxon>
        <taxon>Pentapetalae</taxon>
        <taxon>asterids</taxon>
        <taxon>campanulids</taxon>
        <taxon>Asterales</taxon>
        <taxon>Asteraceae</taxon>
        <taxon>Asteroideae</taxon>
        <taxon>Anthemideae</taxon>
        <taxon>Anthemidinae</taxon>
        <taxon>Tanacetum</taxon>
    </lineage>
</organism>
<sequence>MSNPPFLTSFIPPSRTDWYLLFQPMFDELLNLPPSVDLPTPKVIAPIAEVVAPEPAALTSSPSSTTIDQDAPSPKVYVSQLDGFVDKDNPNHVYKLKKALYGLKQDPRPCDPMDTPMVEKSNLDEDAQGKAVDLTHYRRMVGTLMYLTASRPDLTFAVCMYARYQAKPTENHLHDSSIALIAYVDADHAGYQDTRRSTYGYMQLLRDILVSWSSKRQESIAISNIEAKYIALSGCYAQVLWMRS</sequence>
<evidence type="ECO:0008006" key="2">
    <source>
        <dbReference type="Google" id="ProtNLM"/>
    </source>
</evidence>
<name>A0A699J4E4_TANCI</name>
<dbReference type="PANTHER" id="PTHR11439:SF442">
    <property type="entry name" value="CYSTEINE-RICH RLK (RECEPTOR-LIKE PROTEIN KINASE) 8"/>
    <property type="match status" value="1"/>
</dbReference>
<accession>A0A699J4E4</accession>
<comment type="caution">
    <text evidence="1">The sequence shown here is derived from an EMBL/GenBank/DDBJ whole genome shotgun (WGS) entry which is preliminary data.</text>
</comment>
<reference evidence="1" key="1">
    <citation type="journal article" date="2019" name="Sci. Rep.">
        <title>Draft genome of Tanacetum cinerariifolium, the natural source of mosquito coil.</title>
        <authorList>
            <person name="Yamashiro T."/>
            <person name="Shiraishi A."/>
            <person name="Satake H."/>
            <person name="Nakayama K."/>
        </authorList>
    </citation>
    <scope>NUCLEOTIDE SEQUENCE</scope>
</reference>